<accession>A0A348WCP5</accession>
<evidence type="ECO:0000313" key="3">
    <source>
        <dbReference type="EMBL" id="HAR52307.1"/>
    </source>
</evidence>
<name>A0A348WCP5_9RHOB</name>
<dbReference type="GO" id="GO:0002161">
    <property type="term" value="F:aminoacyl-tRNA deacylase activity"/>
    <property type="evidence" value="ECO:0007669"/>
    <property type="project" value="InterPro"/>
</dbReference>
<dbReference type="EMBL" id="DMVW01000099">
    <property type="protein sequence ID" value="HAR52307.1"/>
    <property type="molecule type" value="Genomic_DNA"/>
</dbReference>
<gene>
    <name evidence="3" type="ORF">DCS45_10605</name>
</gene>
<comment type="caution">
    <text evidence="3">The sequence shown here is derived from an EMBL/GenBank/DDBJ whole genome shotgun (WGS) entry which is preliminary data.</text>
</comment>
<proteinExistence type="inferred from homology"/>
<comment type="similarity">
    <text evidence="1">Belongs to the PRORSD1 family.</text>
</comment>
<dbReference type="Pfam" id="PF04073">
    <property type="entry name" value="tRNA_edit"/>
    <property type="match status" value="1"/>
</dbReference>
<dbReference type="Gene3D" id="3.90.960.10">
    <property type="entry name" value="YbaK/aminoacyl-tRNA synthetase-associated domain"/>
    <property type="match status" value="1"/>
</dbReference>
<dbReference type="PANTHER" id="PTHR31423">
    <property type="entry name" value="YBAK DOMAIN-CONTAINING PROTEIN"/>
    <property type="match status" value="1"/>
</dbReference>
<evidence type="ECO:0000259" key="2">
    <source>
        <dbReference type="Pfam" id="PF04073"/>
    </source>
</evidence>
<sequence>MTVDASSAHQDSLPVSSDKMLDLLRAAGCEITAYSHIPLRTVEDAKTVQGDVLPSGEGVINIKNFYLRDRKKRNYLVVLEQDREVDLKALGAQIGAPGPSFGSPERLMEHLGVRPGAVSPLAMVTGAEMGVTLVMDAALRRAEVVHLHPLVNDRTVAMTPDDLERVLSGWGAEIRWLELS</sequence>
<reference evidence="3 4" key="1">
    <citation type="journal article" date="2018" name="Nat. Biotechnol.">
        <title>A standardized bacterial taxonomy based on genome phylogeny substantially revises the tree of life.</title>
        <authorList>
            <person name="Parks D.H."/>
            <person name="Chuvochina M."/>
            <person name="Waite D.W."/>
            <person name="Rinke C."/>
            <person name="Skarshewski A."/>
            <person name="Chaumeil P.A."/>
            <person name="Hugenholtz P."/>
        </authorList>
    </citation>
    <scope>NUCLEOTIDE SEQUENCE [LARGE SCALE GENOMIC DNA]</scope>
    <source>
        <strain evidence="3">UBA9169</strain>
    </source>
</reference>
<protein>
    <submittedName>
        <fullName evidence="3">Aminoacyl-tRNA deacylase</fullName>
    </submittedName>
</protein>
<dbReference type="Proteomes" id="UP000264719">
    <property type="component" value="Unassembled WGS sequence"/>
</dbReference>
<dbReference type="InterPro" id="IPR036754">
    <property type="entry name" value="YbaK/aa-tRNA-synt-asso_dom_sf"/>
</dbReference>
<organism evidence="3 4">
    <name type="scientific">Roseovarius nubinhibens</name>
    <dbReference type="NCBI Taxonomy" id="314263"/>
    <lineage>
        <taxon>Bacteria</taxon>
        <taxon>Pseudomonadati</taxon>
        <taxon>Pseudomonadota</taxon>
        <taxon>Alphaproteobacteria</taxon>
        <taxon>Rhodobacterales</taxon>
        <taxon>Roseobacteraceae</taxon>
        <taxon>Roseovarius</taxon>
    </lineage>
</organism>
<evidence type="ECO:0000256" key="1">
    <source>
        <dbReference type="ARBA" id="ARBA00010201"/>
    </source>
</evidence>
<evidence type="ECO:0000313" key="4">
    <source>
        <dbReference type="Proteomes" id="UP000264719"/>
    </source>
</evidence>
<dbReference type="SUPFAM" id="SSF55826">
    <property type="entry name" value="YbaK/ProRS associated domain"/>
    <property type="match status" value="1"/>
</dbReference>
<dbReference type="InterPro" id="IPR007214">
    <property type="entry name" value="YbaK/aa-tRNA-synth-assoc-dom"/>
</dbReference>
<dbReference type="InterPro" id="IPR040285">
    <property type="entry name" value="ProX/PRXD1"/>
</dbReference>
<dbReference type="PANTHER" id="PTHR31423:SF3">
    <property type="entry name" value="PROLYL-TRNA SYNTHETASE ASSOCIATED DOMAIN-CONTAINING PROTEIN 1-RELATED"/>
    <property type="match status" value="1"/>
</dbReference>
<dbReference type="RefSeq" id="WP_216016168.1">
    <property type="nucleotide sequence ID" value="NZ_CAXAXR010000045.1"/>
</dbReference>
<dbReference type="AlphaFoldDB" id="A0A348WCP5"/>
<feature type="domain" description="YbaK/aminoacyl-tRNA synthetase-associated" evidence="2">
    <location>
        <begin position="39"/>
        <end position="165"/>
    </location>
</feature>
<dbReference type="CDD" id="cd04335">
    <property type="entry name" value="PrdX_deacylase"/>
    <property type="match status" value="1"/>
</dbReference>